<proteinExistence type="predicted"/>
<gene>
    <name evidence="14" type="ordered locus">PACID_32190</name>
</gene>
<protein>
    <recommendedName>
        <fullName evidence="3">histidine kinase</fullName>
        <ecNumber evidence="3">2.7.13.3</ecNumber>
    </recommendedName>
</protein>
<keyword evidence="4" id="KW-0597">Phosphoprotein</keyword>
<keyword evidence="6 11" id="KW-0812">Transmembrane</keyword>
<evidence type="ECO:0000256" key="9">
    <source>
        <dbReference type="ARBA" id="ARBA00023012"/>
    </source>
</evidence>
<dbReference type="PATRIC" id="fig|1171373.8.peg.3167"/>
<evidence type="ECO:0000256" key="11">
    <source>
        <dbReference type="SAM" id="Phobius"/>
    </source>
</evidence>
<keyword evidence="9" id="KW-0902">Two-component regulatory system</keyword>
<evidence type="ECO:0000259" key="12">
    <source>
        <dbReference type="PROSITE" id="PS50109"/>
    </source>
</evidence>
<dbReference type="InterPro" id="IPR005467">
    <property type="entry name" value="His_kinase_dom"/>
</dbReference>
<evidence type="ECO:0000256" key="7">
    <source>
        <dbReference type="ARBA" id="ARBA00022777"/>
    </source>
</evidence>
<dbReference type="Pfam" id="PF00672">
    <property type="entry name" value="HAMP"/>
    <property type="match status" value="1"/>
</dbReference>
<evidence type="ECO:0000256" key="8">
    <source>
        <dbReference type="ARBA" id="ARBA00022989"/>
    </source>
</evidence>
<dbReference type="PROSITE" id="PS50109">
    <property type="entry name" value="HIS_KIN"/>
    <property type="match status" value="1"/>
</dbReference>
<feature type="domain" description="Histidine kinase" evidence="12">
    <location>
        <begin position="258"/>
        <end position="467"/>
    </location>
</feature>
<dbReference type="InterPro" id="IPR004358">
    <property type="entry name" value="Sig_transdc_His_kin-like_C"/>
</dbReference>
<accession>K7RSF5</accession>
<dbReference type="eggNOG" id="COG5002">
    <property type="taxonomic scope" value="Bacteria"/>
</dbReference>
<feature type="transmembrane region" description="Helical" evidence="11">
    <location>
        <begin position="25"/>
        <end position="47"/>
    </location>
</feature>
<comment type="subcellular location">
    <subcellularLocation>
        <location evidence="2">Cell membrane</location>
    </subcellularLocation>
</comment>
<keyword evidence="10 11" id="KW-0472">Membrane</keyword>
<dbReference type="SMART" id="SM00304">
    <property type="entry name" value="HAMP"/>
    <property type="match status" value="1"/>
</dbReference>
<dbReference type="InterPro" id="IPR036097">
    <property type="entry name" value="HisK_dim/P_sf"/>
</dbReference>
<name>K7RSF5_ACIA4</name>
<dbReference type="CDD" id="cd00075">
    <property type="entry name" value="HATPase"/>
    <property type="match status" value="1"/>
</dbReference>
<dbReference type="Gene3D" id="6.10.340.10">
    <property type="match status" value="1"/>
</dbReference>
<dbReference type="InterPro" id="IPR003594">
    <property type="entry name" value="HATPase_dom"/>
</dbReference>
<evidence type="ECO:0000259" key="13">
    <source>
        <dbReference type="PROSITE" id="PS50885"/>
    </source>
</evidence>
<dbReference type="InterPro" id="IPR036890">
    <property type="entry name" value="HATPase_C_sf"/>
</dbReference>
<dbReference type="Proteomes" id="UP000000214">
    <property type="component" value="Chromosome"/>
</dbReference>
<comment type="catalytic activity">
    <reaction evidence="1">
        <text>ATP + protein L-histidine = ADP + protein N-phospho-L-histidine.</text>
        <dbReference type="EC" id="2.7.13.3"/>
    </reaction>
</comment>
<evidence type="ECO:0000256" key="4">
    <source>
        <dbReference type="ARBA" id="ARBA00022553"/>
    </source>
</evidence>
<dbReference type="Gene3D" id="1.10.287.130">
    <property type="match status" value="1"/>
</dbReference>
<feature type="transmembrane region" description="Helical" evidence="11">
    <location>
        <begin position="174"/>
        <end position="197"/>
    </location>
</feature>
<evidence type="ECO:0000256" key="1">
    <source>
        <dbReference type="ARBA" id="ARBA00000085"/>
    </source>
</evidence>
<dbReference type="InterPro" id="IPR050428">
    <property type="entry name" value="TCS_sensor_his_kinase"/>
</dbReference>
<reference evidence="14 15" key="1">
    <citation type="journal article" date="2012" name="BMC Genomics">
        <title>The genome sequence of Propionibacterium acidipropionici provides insights into its biotechnological and industrial potential.</title>
        <authorList>
            <person name="Parizzi L.P."/>
            <person name="Grassi M.C."/>
            <person name="Llerena L.A."/>
            <person name="Carazzolle M.F."/>
            <person name="Queiroz V.L."/>
            <person name="Lunardi I."/>
            <person name="Zeidler A.F."/>
            <person name="Teixeira P.J."/>
            <person name="Mieczkowski P."/>
            <person name="Rincones J."/>
            <person name="Pereira G.A."/>
        </authorList>
    </citation>
    <scope>NUCLEOTIDE SEQUENCE [LARGE SCALE GENOMIC DNA]</scope>
    <source>
        <strain evidence="15">ATCC 4875 / DSM 20272 / JCM 6432 / NBRC 12425 / NCIMB 8070</strain>
    </source>
</reference>
<sequence length="479" mass="51318">MIRRWWRRILDWQPRIPRITMRRRVTLLVSASVFIAVLGSSIAGYSMTKLSLYSQLDRQLTNLGSYLAGPLATSPEGINSLDPSGLEASDVNVALVPADGSKPQTVDGAAATLATGPEELAVARIGMGTTARTITDSRGVPTRIVSVPVSIDNTRYALVLGRSMEATEATLSSLWLVLVVVGLIGVGLSAVTGYLAARSTTRPITDLSRAVHRVTRTDKLDPIPVRSADELGQLATSFNTMLSSLSSSRERQRRLIADASHELRTPLTSMRTNVELLLADQKTGMLPEAARGEILTDIAAQLGEFSSLIGDLVQLSRDDAPPRSPEPLDLSDVVEKAVERARRRGPSLTFDVTLASHPMMGEPATLEQAVTNLLDNAVKFSPEGSTVTVRMEGETITVSDQGPGIAEEDLPHIFERFYRSDRSRNTPGTGLGLSIVAHTVTSHGGWVKASRAPGGGAQFTMSLPVTAPAEAEDGEKPLE</sequence>
<dbReference type="GO" id="GO:0005886">
    <property type="term" value="C:plasma membrane"/>
    <property type="evidence" value="ECO:0007669"/>
    <property type="project" value="UniProtKB-SubCell"/>
</dbReference>
<dbReference type="CDD" id="cd06225">
    <property type="entry name" value="HAMP"/>
    <property type="match status" value="1"/>
</dbReference>
<dbReference type="SUPFAM" id="SSF158472">
    <property type="entry name" value="HAMP domain-like"/>
    <property type="match status" value="1"/>
</dbReference>
<evidence type="ECO:0000313" key="15">
    <source>
        <dbReference type="Proteomes" id="UP000000214"/>
    </source>
</evidence>
<feature type="domain" description="HAMP" evidence="13">
    <location>
        <begin position="198"/>
        <end position="250"/>
    </location>
</feature>
<dbReference type="InterPro" id="IPR003660">
    <property type="entry name" value="HAMP_dom"/>
</dbReference>
<dbReference type="eggNOG" id="COG2205">
    <property type="taxonomic scope" value="Bacteria"/>
</dbReference>
<dbReference type="Pfam" id="PF02518">
    <property type="entry name" value="HATPase_c"/>
    <property type="match status" value="1"/>
</dbReference>
<dbReference type="FunFam" id="3.30.565.10:FF:000006">
    <property type="entry name" value="Sensor histidine kinase WalK"/>
    <property type="match status" value="1"/>
</dbReference>
<dbReference type="AlphaFoldDB" id="K7RSF5"/>
<dbReference type="SMART" id="SM00387">
    <property type="entry name" value="HATPase_c"/>
    <property type="match status" value="1"/>
</dbReference>
<dbReference type="SMART" id="SM00388">
    <property type="entry name" value="HisKA"/>
    <property type="match status" value="1"/>
</dbReference>
<dbReference type="PANTHER" id="PTHR45436:SF5">
    <property type="entry name" value="SENSOR HISTIDINE KINASE TRCS"/>
    <property type="match status" value="1"/>
</dbReference>
<dbReference type="EMBL" id="CP003493">
    <property type="protein sequence ID" value="AFV90979.1"/>
    <property type="molecule type" value="Genomic_DNA"/>
</dbReference>
<dbReference type="STRING" id="1171373.PACID_32190"/>
<dbReference type="Gene3D" id="3.30.565.10">
    <property type="entry name" value="Histidine kinase-like ATPase, C-terminal domain"/>
    <property type="match status" value="1"/>
</dbReference>
<dbReference type="SUPFAM" id="SSF55874">
    <property type="entry name" value="ATPase domain of HSP90 chaperone/DNA topoisomerase II/histidine kinase"/>
    <property type="match status" value="1"/>
</dbReference>
<evidence type="ECO:0000256" key="10">
    <source>
        <dbReference type="ARBA" id="ARBA00023136"/>
    </source>
</evidence>
<keyword evidence="8 11" id="KW-1133">Transmembrane helix</keyword>
<evidence type="ECO:0000256" key="3">
    <source>
        <dbReference type="ARBA" id="ARBA00012438"/>
    </source>
</evidence>
<dbReference type="InterPro" id="IPR003661">
    <property type="entry name" value="HisK_dim/P_dom"/>
</dbReference>
<dbReference type="CDD" id="cd00082">
    <property type="entry name" value="HisKA"/>
    <property type="match status" value="1"/>
</dbReference>
<keyword evidence="7 14" id="KW-0418">Kinase</keyword>
<dbReference type="Pfam" id="PF00512">
    <property type="entry name" value="HisKA"/>
    <property type="match status" value="1"/>
</dbReference>
<dbReference type="SUPFAM" id="SSF47384">
    <property type="entry name" value="Homodimeric domain of signal transducing histidine kinase"/>
    <property type="match status" value="1"/>
</dbReference>
<dbReference type="PANTHER" id="PTHR45436">
    <property type="entry name" value="SENSOR HISTIDINE KINASE YKOH"/>
    <property type="match status" value="1"/>
</dbReference>
<keyword evidence="5 14" id="KW-0808">Transferase</keyword>
<dbReference type="HOGENOM" id="CLU_000445_89_6_11"/>
<organism evidence="14 15">
    <name type="scientific">Acidipropionibacterium acidipropionici (strain ATCC 4875 / DSM 20272 / JCM 6432 / NBRC 12425 / NCIMB 8070 / 4)</name>
    <name type="common">Propionibacterium acidipropionici</name>
    <dbReference type="NCBI Taxonomy" id="1171373"/>
    <lineage>
        <taxon>Bacteria</taxon>
        <taxon>Bacillati</taxon>
        <taxon>Actinomycetota</taxon>
        <taxon>Actinomycetes</taxon>
        <taxon>Propionibacteriales</taxon>
        <taxon>Propionibacteriaceae</taxon>
        <taxon>Acidipropionibacterium</taxon>
    </lineage>
</organism>
<dbReference type="EC" id="2.7.13.3" evidence="3"/>
<evidence type="ECO:0000256" key="5">
    <source>
        <dbReference type="ARBA" id="ARBA00022679"/>
    </source>
</evidence>
<dbReference type="GO" id="GO:0000155">
    <property type="term" value="F:phosphorelay sensor kinase activity"/>
    <property type="evidence" value="ECO:0007669"/>
    <property type="project" value="InterPro"/>
</dbReference>
<evidence type="ECO:0000313" key="14">
    <source>
        <dbReference type="EMBL" id="AFV90979.1"/>
    </source>
</evidence>
<dbReference type="KEGG" id="pbo:PACID_32190"/>
<evidence type="ECO:0000256" key="6">
    <source>
        <dbReference type="ARBA" id="ARBA00022692"/>
    </source>
</evidence>
<evidence type="ECO:0000256" key="2">
    <source>
        <dbReference type="ARBA" id="ARBA00004236"/>
    </source>
</evidence>
<dbReference type="PRINTS" id="PR00344">
    <property type="entry name" value="BCTRLSENSOR"/>
</dbReference>
<dbReference type="PROSITE" id="PS50885">
    <property type="entry name" value="HAMP"/>
    <property type="match status" value="1"/>
</dbReference>